<dbReference type="InterPro" id="IPR037914">
    <property type="entry name" value="SpoVT-AbrB_sf"/>
</dbReference>
<evidence type="ECO:0000259" key="1">
    <source>
        <dbReference type="SMART" id="SM00966"/>
    </source>
</evidence>
<dbReference type="GO" id="GO:0003677">
    <property type="term" value="F:DNA binding"/>
    <property type="evidence" value="ECO:0007669"/>
    <property type="project" value="UniProtKB-KW"/>
</dbReference>
<dbReference type="SMART" id="SM00966">
    <property type="entry name" value="SpoVT_AbrB"/>
    <property type="match status" value="1"/>
</dbReference>
<gene>
    <name evidence="2" type="ORF">M1B34_28965</name>
</gene>
<dbReference type="Proteomes" id="UP001155059">
    <property type="component" value="Unassembled WGS sequence"/>
</dbReference>
<dbReference type="SUPFAM" id="SSF89447">
    <property type="entry name" value="AbrB/MazE/MraZ-like"/>
    <property type="match status" value="1"/>
</dbReference>
<dbReference type="Pfam" id="PF04014">
    <property type="entry name" value="MazE_antitoxin"/>
    <property type="match status" value="1"/>
</dbReference>
<reference evidence="2 3" key="1">
    <citation type="journal article" date="2022" name="Int. J. Syst. Evol. Microbiol.">
        <title>Pseudomonas aegrilactucae sp. nov. and Pseudomonas morbosilactucae sp. nov., pathogens causing bacterial rot of lettuce in Japan.</title>
        <authorList>
            <person name="Sawada H."/>
            <person name="Fujikawa T."/>
            <person name="Satou M."/>
        </authorList>
    </citation>
    <scope>NUCLEOTIDE SEQUENCE [LARGE SCALE GENOMIC DNA]</scope>
    <source>
        <strain evidence="2 3">MAFF 302030</strain>
    </source>
</reference>
<organism evidence="2 3">
    <name type="scientific">Pseudomonas morbosilactucae</name>
    <dbReference type="NCBI Taxonomy" id="2938197"/>
    <lineage>
        <taxon>Bacteria</taxon>
        <taxon>Pseudomonadati</taxon>
        <taxon>Pseudomonadota</taxon>
        <taxon>Gammaproteobacteria</taxon>
        <taxon>Pseudomonadales</taxon>
        <taxon>Pseudomonadaceae</taxon>
        <taxon>Pseudomonas</taxon>
    </lineage>
</organism>
<dbReference type="Gene3D" id="2.10.260.10">
    <property type="match status" value="1"/>
</dbReference>
<dbReference type="InterPro" id="IPR007159">
    <property type="entry name" value="SpoVT-AbrB_dom"/>
</dbReference>
<evidence type="ECO:0000313" key="3">
    <source>
        <dbReference type="Proteomes" id="UP001155059"/>
    </source>
</evidence>
<feature type="domain" description="SpoVT-AbrB" evidence="1">
    <location>
        <begin position="1"/>
        <end position="46"/>
    </location>
</feature>
<proteinExistence type="predicted"/>
<dbReference type="AlphaFoldDB" id="A0A9X1Z0X9"/>
<name>A0A9X1Z0X9_9PSED</name>
<sequence>MNGSGDFIINLPPDLLTELGLGVGDVLIIEVVNDSIVLKPKPKESTPPCFIDIGTLL</sequence>
<evidence type="ECO:0000313" key="2">
    <source>
        <dbReference type="EMBL" id="MCK9801589.1"/>
    </source>
</evidence>
<dbReference type="EMBL" id="JALQCW010000088">
    <property type="protein sequence ID" value="MCK9801589.1"/>
    <property type="molecule type" value="Genomic_DNA"/>
</dbReference>
<keyword evidence="2" id="KW-0238">DNA-binding</keyword>
<reference evidence="2 3" key="2">
    <citation type="journal article" date="2023" name="Plant Pathol.">
        <title>Dismantling and reorganizing Pseudomonas marginalis sensu#lato.</title>
        <authorList>
            <person name="Sawada H."/>
            <person name="Fujikawa T."/>
            <person name="Satou M."/>
        </authorList>
    </citation>
    <scope>NUCLEOTIDE SEQUENCE [LARGE SCALE GENOMIC DNA]</scope>
    <source>
        <strain evidence="2 3">MAFF 302030</strain>
    </source>
</reference>
<accession>A0A9X1Z0X9</accession>
<protein>
    <submittedName>
        <fullName evidence="2">AbrB/MazE/SpoVT family DNA-binding domain-containing protein</fullName>
    </submittedName>
</protein>
<comment type="caution">
    <text evidence="2">The sequence shown here is derived from an EMBL/GenBank/DDBJ whole genome shotgun (WGS) entry which is preliminary data.</text>
</comment>